<accession>A0ABU9T5S1</accession>
<comment type="similarity">
    <text evidence="3">Belongs to the OpgD/OpgG family.</text>
</comment>
<feature type="domain" description="Glucan biosynthesis periplasmic MdoG C-terminal" evidence="5">
    <location>
        <begin position="50"/>
        <end position="534"/>
    </location>
</feature>
<gene>
    <name evidence="6" type="ORF">WNY59_07740</name>
</gene>
<evidence type="ECO:0000259" key="5">
    <source>
        <dbReference type="Pfam" id="PF04349"/>
    </source>
</evidence>
<name>A0ABU9T5S1_9HYPH</name>
<keyword evidence="4" id="KW-0574">Periplasm</keyword>
<dbReference type="Proteomes" id="UP001477870">
    <property type="component" value="Unassembled WGS sequence"/>
</dbReference>
<sequence length="538" mass="60509">MSDRNSLRQSTLSRRGFIAALAATTTLAFSTRGLAQDNVAEVEATAQAPFSFEILIDQMRELSSQDYVEPTQLGQPFNKLSYDDYRKIQFDPKHARWNDEGSQFQLHGFHPGWLYRETVALYEVNEGAARPLNFTAHDFKYYDGMKTKIDPDMQLPGIAGFRINNPLNRLDKFDELMAFVGASYFRALGRGNAYGMSARGLSIDTGLSTGEEFPRFTAFWVERPAANSGIITLYAALESPSVTGAYKFVVDPGEDTVMDVECKLFFRKDVKQLGIAPLTSMFLYSHVNRSDFDDYRPQVHDSDGLLIERKNGDKAWRALSNPKRLSLSYFSEHNLKAFGLYQRARDFDDFQDVGARYHDRPSVRVELIGDWPNGSVRLLEIPANIEADDNIGAFWSPDKSPKAGEELTFAYRLHWGGLPPEINGDLAYVDSTRSGIGGFSGVSNPDTNVRKFVIDFVGGNIANLPYDPDKEMPIKPVVTASAGEVKNVVLSKVSGKDMWRLVFDLDSKNESLLELTAHIAGYESKLSEVWHFQWTREQ</sequence>
<evidence type="ECO:0000313" key="6">
    <source>
        <dbReference type="EMBL" id="MEM5501478.1"/>
    </source>
</evidence>
<reference evidence="6 7" key="1">
    <citation type="submission" date="2024-03" db="EMBL/GenBank/DDBJ databases">
        <title>Community enrichment and isolation of bacterial strains for fucoidan degradation.</title>
        <authorList>
            <person name="Sichert A."/>
        </authorList>
    </citation>
    <scope>NUCLEOTIDE SEQUENCE [LARGE SCALE GENOMIC DNA]</scope>
    <source>
        <strain evidence="6 7">AS62</strain>
    </source>
</reference>
<dbReference type="SUPFAM" id="SSF81296">
    <property type="entry name" value="E set domains"/>
    <property type="match status" value="1"/>
</dbReference>
<dbReference type="PANTHER" id="PTHR30504">
    <property type="entry name" value="GLUCANS BIOSYNTHESIS PROTEIN"/>
    <property type="match status" value="1"/>
</dbReference>
<dbReference type="EMBL" id="JBBMQO010000003">
    <property type="protein sequence ID" value="MEM5501478.1"/>
    <property type="molecule type" value="Genomic_DNA"/>
</dbReference>
<comment type="pathway">
    <text evidence="2">Glycan metabolism; osmoregulated periplasmic glucan (OPG) biosynthesis.</text>
</comment>
<organism evidence="6 7">
    <name type="scientific">Ahrensia kielensis</name>
    <dbReference type="NCBI Taxonomy" id="76980"/>
    <lineage>
        <taxon>Bacteria</taxon>
        <taxon>Pseudomonadati</taxon>
        <taxon>Pseudomonadota</taxon>
        <taxon>Alphaproteobacteria</taxon>
        <taxon>Hyphomicrobiales</taxon>
        <taxon>Ahrensiaceae</taxon>
        <taxon>Ahrensia</taxon>
    </lineage>
</organism>
<dbReference type="SUPFAM" id="SSF74650">
    <property type="entry name" value="Galactose mutarotase-like"/>
    <property type="match status" value="1"/>
</dbReference>
<dbReference type="Gene3D" id="2.70.98.10">
    <property type="match status" value="1"/>
</dbReference>
<evidence type="ECO:0000313" key="7">
    <source>
        <dbReference type="Proteomes" id="UP001477870"/>
    </source>
</evidence>
<dbReference type="InterPro" id="IPR006311">
    <property type="entry name" value="TAT_signal"/>
</dbReference>
<dbReference type="PIRSF" id="PIRSF006281">
    <property type="entry name" value="MdoG"/>
    <property type="match status" value="1"/>
</dbReference>
<evidence type="ECO:0000256" key="2">
    <source>
        <dbReference type="ARBA" id="ARBA00005001"/>
    </source>
</evidence>
<dbReference type="InterPro" id="IPR014438">
    <property type="entry name" value="Glucan_biosyn_MdoG/MdoD"/>
</dbReference>
<comment type="subcellular location">
    <subcellularLocation>
        <location evidence="1">Periplasm</location>
    </subcellularLocation>
</comment>
<dbReference type="InterPro" id="IPR011013">
    <property type="entry name" value="Gal_mutarotase_sf_dom"/>
</dbReference>
<dbReference type="RefSeq" id="WP_018687960.1">
    <property type="nucleotide sequence ID" value="NZ_JBBMQO010000003.1"/>
</dbReference>
<dbReference type="InterPro" id="IPR014756">
    <property type="entry name" value="Ig_E-set"/>
</dbReference>
<dbReference type="InterPro" id="IPR014718">
    <property type="entry name" value="GH-type_carb-bd"/>
</dbReference>
<comment type="caution">
    <text evidence="6">The sequence shown here is derived from an EMBL/GenBank/DDBJ whole genome shotgun (WGS) entry which is preliminary data.</text>
</comment>
<evidence type="ECO:0000256" key="4">
    <source>
        <dbReference type="ARBA" id="ARBA00022764"/>
    </source>
</evidence>
<dbReference type="PROSITE" id="PS51318">
    <property type="entry name" value="TAT"/>
    <property type="match status" value="1"/>
</dbReference>
<keyword evidence="7" id="KW-1185">Reference proteome</keyword>
<protein>
    <submittedName>
        <fullName evidence="6">Glucan biosynthesis protein</fullName>
    </submittedName>
</protein>
<dbReference type="PANTHER" id="PTHR30504:SF2">
    <property type="entry name" value="GLUCANS BIOSYNTHESIS PROTEIN G"/>
    <property type="match status" value="1"/>
</dbReference>
<evidence type="ECO:0000256" key="1">
    <source>
        <dbReference type="ARBA" id="ARBA00004418"/>
    </source>
</evidence>
<dbReference type="Gene3D" id="2.60.40.10">
    <property type="entry name" value="Immunoglobulins"/>
    <property type="match status" value="1"/>
</dbReference>
<dbReference type="InterPro" id="IPR013783">
    <property type="entry name" value="Ig-like_fold"/>
</dbReference>
<evidence type="ECO:0000256" key="3">
    <source>
        <dbReference type="ARBA" id="ARBA00009284"/>
    </source>
</evidence>
<proteinExistence type="inferred from homology"/>
<dbReference type="Pfam" id="PF04349">
    <property type="entry name" value="MdoG"/>
    <property type="match status" value="1"/>
</dbReference>
<dbReference type="InterPro" id="IPR007444">
    <property type="entry name" value="Glucan_biosyn_MdoG_C"/>
</dbReference>